<protein>
    <submittedName>
        <fullName evidence="2 3">Uncharacterized protein</fullName>
    </submittedName>
</protein>
<name>R7UQ05_CAPTE</name>
<dbReference type="AlphaFoldDB" id="R7UQ05"/>
<dbReference type="OrthoDB" id="6126859at2759"/>
<keyword evidence="1" id="KW-0812">Transmembrane</keyword>
<accession>R7UQ05</accession>
<keyword evidence="1" id="KW-1133">Transmembrane helix</keyword>
<keyword evidence="1" id="KW-0472">Membrane</keyword>
<reference evidence="2 4" key="2">
    <citation type="journal article" date="2013" name="Nature">
        <title>Insights into bilaterian evolution from three spiralian genomes.</title>
        <authorList>
            <person name="Simakov O."/>
            <person name="Marletaz F."/>
            <person name="Cho S.J."/>
            <person name="Edsinger-Gonzales E."/>
            <person name="Havlak P."/>
            <person name="Hellsten U."/>
            <person name="Kuo D.H."/>
            <person name="Larsson T."/>
            <person name="Lv J."/>
            <person name="Arendt D."/>
            <person name="Savage R."/>
            <person name="Osoegawa K."/>
            <person name="de Jong P."/>
            <person name="Grimwood J."/>
            <person name="Chapman J.A."/>
            <person name="Shapiro H."/>
            <person name="Aerts A."/>
            <person name="Otillar R.P."/>
            <person name="Terry A.Y."/>
            <person name="Boore J.L."/>
            <person name="Grigoriev I.V."/>
            <person name="Lindberg D.R."/>
            <person name="Seaver E.C."/>
            <person name="Weisblat D.A."/>
            <person name="Putnam N.H."/>
            <person name="Rokhsar D.S."/>
        </authorList>
    </citation>
    <scope>NUCLEOTIDE SEQUENCE</scope>
    <source>
        <strain evidence="2 4">I ESC-2004</strain>
    </source>
</reference>
<dbReference type="EMBL" id="AMQN01007587">
    <property type="status" value="NOT_ANNOTATED_CDS"/>
    <property type="molecule type" value="Genomic_DNA"/>
</dbReference>
<dbReference type="Gene3D" id="1.20.1070.10">
    <property type="entry name" value="Rhodopsin 7-helix transmembrane proteins"/>
    <property type="match status" value="1"/>
</dbReference>
<dbReference type="Proteomes" id="UP000014760">
    <property type="component" value="Unassembled WGS sequence"/>
</dbReference>
<gene>
    <name evidence="2" type="ORF">CAPTEDRAFT_188543</name>
</gene>
<reference evidence="4" key="1">
    <citation type="submission" date="2012-12" db="EMBL/GenBank/DDBJ databases">
        <authorList>
            <person name="Hellsten U."/>
            <person name="Grimwood J."/>
            <person name="Chapman J.A."/>
            <person name="Shapiro H."/>
            <person name="Aerts A."/>
            <person name="Otillar R.P."/>
            <person name="Terry A.Y."/>
            <person name="Boore J.L."/>
            <person name="Simakov O."/>
            <person name="Marletaz F."/>
            <person name="Cho S.-J."/>
            <person name="Edsinger-Gonzales E."/>
            <person name="Havlak P."/>
            <person name="Kuo D.-H."/>
            <person name="Larsson T."/>
            <person name="Lv J."/>
            <person name="Arendt D."/>
            <person name="Savage R."/>
            <person name="Osoegawa K."/>
            <person name="de Jong P."/>
            <person name="Lindberg D.R."/>
            <person name="Seaver E.C."/>
            <person name="Weisblat D.A."/>
            <person name="Putnam N.H."/>
            <person name="Grigoriev I.V."/>
            <person name="Rokhsar D.S."/>
        </authorList>
    </citation>
    <scope>NUCLEOTIDE SEQUENCE</scope>
    <source>
        <strain evidence="4">I ESC-2004</strain>
    </source>
</reference>
<evidence type="ECO:0000313" key="4">
    <source>
        <dbReference type="Proteomes" id="UP000014760"/>
    </source>
</evidence>
<organism evidence="2">
    <name type="scientific">Capitella teleta</name>
    <name type="common">Polychaete worm</name>
    <dbReference type="NCBI Taxonomy" id="283909"/>
    <lineage>
        <taxon>Eukaryota</taxon>
        <taxon>Metazoa</taxon>
        <taxon>Spiralia</taxon>
        <taxon>Lophotrochozoa</taxon>
        <taxon>Annelida</taxon>
        <taxon>Polychaeta</taxon>
        <taxon>Sedentaria</taxon>
        <taxon>Scolecida</taxon>
        <taxon>Capitellidae</taxon>
        <taxon>Capitella</taxon>
    </lineage>
</organism>
<reference evidence="3" key="3">
    <citation type="submission" date="2015-06" db="UniProtKB">
        <authorList>
            <consortium name="EnsemblMetazoa"/>
        </authorList>
    </citation>
    <scope>IDENTIFICATION</scope>
</reference>
<proteinExistence type="predicted"/>
<dbReference type="EnsemblMetazoa" id="CapteT188543">
    <property type="protein sequence ID" value="CapteP188543"/>
    <property type="gene ID" value="CapteG188543"/>
</dbReference>
<evidence type="ECO:0000313" key="2">
    <source>
        <dbReference type="EMBL" id="ELU06022.1"/>
    </source>
</evidence>
<dbReference type="HOGENOM" id="CLU_1361575_0_0_1"/>
<keyword evidence="4" id="KW-1185">Reference proteome</keyword>
<feature type="transmembrane region" description="Helical" evidence="1">
    <location>
        <begin position="124"/>
        <end position="143"/>
    </location>
</feature>
<dbReference type="EMBL" id="KB300985">
    <property type="protein sequence ID" value="ELU06022.1"/>
    <property type="molecule type" value="Genomic_DNA"/>
</dbReference>
<evidence type="ECO:0000313" key="3">
    <source>
        <dbReference type="EnsemblMetazoa" id="CapteP188543"/>
    </source>
</evidence>
<evidence type="ECO:0000256" key="1">
    <source>
        <dbReference type="SAM" id="Phobius"/>
    </source>
</evidence>
<dbReference type="EMBL" id="AMQN01007586">
    <property type="status" value="NOT_ANNOTATED_CDS"/>
    <property type="molecule type" value="Genomic_DNA"/>
</dbReference>
<sequence length="201" mass="23399">MALSVDQFFALKFPMKHSEYWSVRKAKVLAIVVDLPSLCIGSTLPLRNGLDRKYSQHHDNDKMFDHDNWDHHHILHNTSFKAAIFVNMAIIRTNSYTLYVPGLCLPEEHLGPANLSGLFHARVFYGNNWMLFVTIFLFFYLNMKAKTCNIIEKSLIKHFLIEFSVSYVYDASTIDTEFSENDQCAPRNRDVQVNYDGFFFL</sequence>